<protein>
    <submittedName>
        <fullName evidence="2">DUF624 domain-containing protein</fullName>
    </submittedName>
</protein>
<organism evidence="2 3">
    <name type="scientific">Clostridium butyricum</name>
    <dbReference type="NCBI Taxonomy" id="1492"/>
    <lineage>
        <taxon>Bacteria</taxon>
        <taxon>Bacillati</taxon>
        <taxon>Bacillota</taxon>
        <taxon>Clostridia</taxon>
        <taxon>Eubacteriales</taxon>
        <taxon>Clostridiaceae</taxon>
        <taxon>Clostridium</taxon>
    </lineage>
</organism>
<keyword evidence="1" id="KW-0472">Membrane</keyword>
<dbReference type="InterPro" id="IPR006938">
    <property type="entry name" value="DUF624"/>
</dbReference>
<feature type="transmembrane region" description="Helical" evidence="1">
    <location>
        <begin position="180"/>
        <end position="208"/>
    </location>
</feature>
<reference evidence="2 3" key="1">
    <citation type="submission" date="2020-01" db="EMBL/GenBank/DDBJ databases">
        <title>Genome sequence of a 1,3-propanediol producer, Clostridium butyricum S3.</title>
        <authorList>
            <person name="Zhou J."/>
        </authorList>
    </citation>
    <scope>NUCLEOTIDE SEQUENCE [LARGE SCALE GENOMIC DNA]</scope>
    <source>
        <strain evidence="2 3">S3</strain>
    </source>
</reference>
<accession>A0A6L9EWA8</accession>
<dbReference type="AlphaFoldDB" id="A0A6L9EWA8"/>
<dbReference type="Pfam" id="PF04854">
    <property type="entry name" value="DUF624"/>
    <property type="match status" value="1"/>
</dbReference>
<keyword evidence="1" id="KW-1133">Transmembrane helix</keyword>
<gene>
    <name evidence="2" type="ORF">GND98_019820</name>
</gene>
<dbReference type="Proteomes" id="UP000474042">
    <property type="component" value="Unassembled WGS sequence"/>
</dbReference>
<name>A0A6L9EWA8_CLOBU</name>
<feature type="transmembrane region" description="Helical" evidence="1">
    <location>
        <begin position="100"/>
        <end position="120"/>
    </location>
</feature>
<proteinExistence type="predicted"/>
<feature type="transmembrane region" description="Helical" evidence="1">
    <location>
        <begin position="127"/>
        <end position="146"/>
    </location>
</feature>
<keyword evidence="1" id="KW-0812">Transmembrane</keyword>
<sequence>MKREFYDKTIYTLTNYFVSFLQASLYFAISNIFLIAYFIFTLINPNIFNLFVLFLVLLPFGPSLGGLYSMCGKSLREKDMFFASHYFKYYKMNFLSNLKIWFFITSICFVLLIDLQYFYLNKTSSGVYIFFKVLVIFLSLISLYAFPINSRFYIKLKDLLLTSIYYMIKKFPVTIMKGALIFLLSYIIKSISVIFLIFIPVPLCFIFMHYDNIILNELEKQSVSNIPQI</sequence>
<feature type="transmembrane region" description="Helical" evidence="1">
    <location>
        <begin position="47"/>
        <end position="70"/>
    </location>
</feature>
<dbReference type="EMBL" id="WOFV02000146">
    <property type="protein sequence ID" value="NAS19995.1"/>
    <property type="molecule type" value="Genomic_DNA"/>
</dbReference>
<comment type="caution">
    <text evidence="2">The sequence shown here is derived from an EMBL/GenBank/DDBJ whole genome shotgun (WGS) entry which is preliminary data.</text>
</comment>
<feature type="transmembrane region" description="Helical" evidence="1">
    <location>
        <begin position="20"/>
        <end position="40"/>
    </location>
</feature>
<evidence type="ECO:0000313" key="2">
    <source>
        <dbReference type="EMBL" id="NAS19995.1"/>
    </source>
</evidence>
<evidence type="ECO:0000256" key="1">
    <source>
        <dbReference type="SAM" id="Phobius"/>
    </source>
</evidence>
<evidence type="ECO:0000313" key="3">
    <source>
        <dbReference type="Proteomes" id="UP000474042"/>
    </source>
</evidence>